<dbReference type="GO" id="GO:0005829">
    <property type="term" value="C:cytosol"/>
    <property type="evidence" value="ECO:0007669"/>
    <property type="project" value="TreeGrafter"/>
</dbReference>
<dbReference type="AlphaFoldDB" id="A0A1T0ABP4"/>
<dbReference type="Pfam" id="PF00749">
    <property type="entry name" value="tRNA-synt_1c"/>
    <property type="match status" value="1"/>
</dbReference>
<dbReference type="InterPro" id="IPR020056">
    <property type="entry name" value="Rbsml_bL25/Gln-tRNA_synth_N"/>
</dbReference>
<evidence type="ECO:0000256" key="10">
    <source>
        <dbReference type="NCBIfam" id="TIGR00440"/>
    </source>
</evidence>
<dbReference type="Pfam" id="PF03950">
    <property type="entry name" value="tRNA-synt_1c_C"/>
    <property type="match status" value="1"/>
</dbReference>
<evidence type="ECO:0000256" key="5">
    <source>
        <dbReference type="ARBA" id="ARBA00022741"/>
    </source>
</evidence>
<reference evidence="15 17" key="1">
    <citation type="submission" date="2017-02" db="EMBL/GenBank/DDBJ databases">
        <title>Draft genome sequence of Moraxella caviae CCUG 355 type strain.</title>
        <authorList>
            <person name="Engstrom-Jakobsson H."/>
            <person name="Salva-Serra F."/>
            <person name="Thorell K."/>
            <person name="Gonzales-Siles L."/>
            <person name="Karlsson R."/>
            <person name="Boulund F."/>
            <person name="Engstrand L."/>
            <person name="Moore E."/>
        </authorList>
    </citation>
    <scope>NUCLEOTIDE SEQUENCE [LARGE SCALE GENOMIC DNA]</scope>
    <source>
        <strain evidence="15 17">CCUG 355</strain>
    </source>
</reference>
<dbReference type="InterPro" id="IPR011035">
    <property type="entry name" value="Ribosomal_bL25/Gln-tRNA_synth"/>
</dbReference>
<evidence type="ECO:0000313" key="18">
    <source>
        <dbReference type="Proteomes" id="UP000255279"/>
    </source>
</evidence>
<dbReference type="Proteomes" id="UP000255279">
    <property type="component" value="Unassembled WGS sequence"/>
</dbReference>
<evidence type="ECO:0000256" key="3">
    <source>
        <dbReference type="ARBA" id="ARBA00022490"/>
    </source>
</evidence>
<comment type="similarity">
    <text evidence="1 11">Belongs to the class-I aminoacyl-tRNA synthetase family.</text>
</comment>
<evidence type="ECO:0000259" key="12">
    <source>
        <dbReference type="Pfam" id="PF00749"/>
    </source>
</evidence>
<dbReference type="InterPro" id="IPR004514">
    <property type="entry name" value="Gln-tRNA-synth"/>
</dbReference>
<dbReference type="EMBL" id="MUXU01000006">
    <property type="protein sequence ID" value="OOR93069.1"/>
    <property type="molecule type" value="Genomic_DNA"/>
</dbReference>
<evidence type="ECO:0000313" key="16">
    <source>
        <dbReference type="EMBL" id="STZ10043.1"/>
    </source>
</evidence>
<organism evidence="15 17">
    <name type="scientific">Moraxella caviae</name>
    <dbReference type="NCBI Taxonomy" id="34060"/>
    <lineage>
        <taxon>Bacteria</taxon>
        <taxon>Pseudomonadati</taxon>
        <taxon>Pseudomonadota</taxon>
        <taxon>Gammaproteobacteria</taxon>
        <taxon>Moraxellales</taxon>
        <taxon>Moraxellaceae</taxon>
        <taxon>Moraxella</taxon>
    </lineage>
</organism>
<evidence type="ECO:0000256" key="6">
    <source>
        <dbReference type="ARBA" id="ARBA00022840"/>
    </source>
</evidence>
<evidence type="ECO:0000256" key="11">
    <source>
        <dbReference type="RuleBase" id="RU363037"/>
    </source>
</evidence>
<name>A0A1T0ABP4_9GAMM</name>
<dbReference type="InterPro" id="IPR020059">
    <property type="entry name" value="Glu/Gln-tRNA-synth_Ib_codon-bd"/>
</dbReference>
<evidence type="ECO:0000259" key="13">
    <source>
        <dbReference type="Pfam" id="PF03950"/>
    </source>
</evidence>
<dbReference type="EMBL" id="UGQE01000001">
    <property type="protein sequence ID" value="STZ10043.1"/>
    <property type="molecule type" value="Genomic_DNA"/>
</dbReference>
<dbReference type="InterPro" id="IPR014729">
    <property type="entry name" value="Rossmann-like_a/b/a_fold"/>
</dbReference>
<keyword evidence="4 11" id="KW-0436">Ligase</keyword>
<evidence type="ECO:0000256" key="8">
    <source>
        <dbReference type="ARBA" id="ARBA00023146"/>
    </source>
</evidence>
<dbReference type="GO" id="GO:0004819">
    <property type="term" value="F:glutamine-tRNA ligase activity"/>
    <property type="evidence" value="ECO:0007669"/>
    <property type="project" value="UniProtKB-UniRule"/>
</dbReference>
<proteinExistence type="inferred from homology"/>
<protein>
    <recommendedName>
        <fullName evidence="2 10">Glutamine--tRNA ligase</fullName>
        <ecNumber evidence="2 10">6.1.1.18</ecNumber>
    </recommendedName>
</protein>
<dbReference type="PROSITE" id="PS00178">
    <property type="entry name" value="AA_TRNA_LIGASE_I"/>
    <property type="match status" value="1"/>
</dbReference>
<dbReference type="PANTHER" id="PTHR43097">
    <property type="entry name" value="GLUTAMINE-TRNA LIGASE"/>
    <property type="match status" value="1"/>
</dbReference>
<evidence type="ECO:0000313" key="15">
    <source>
        <dbReference type="EMBL" id="OOR93069.1"/>
    </source>
</evidence>
<dbReference type="InterPro" id="IPR049437">
    <property type="entry name" value="tRNA-synt_1c_C2"/>
</dbReference>
<dbReference type="OrthoDB" id="9801560at2"/>
<dbReference type="RefSeq" id="WP_078275617.1">
    <property type="nucleotide sequence ID" value="NZ_CAACXO010000048.1"/>
</dbReference>
<keyword evidence="8 11" id="KW-0030">Aminoacyl-tRNA synthetase</keyword>
<dbReference type="InterPro" id="IPR001412">
    <property type="entry name" value="aa-tRNA-synth_I_CS"/>
</dbReference>
<dbReference type="InterPro" id="IPR020058">
    <property type="entry name" value="Glu/Gln-tRNA-synth_Ib_cat-dom"/>
</dbReference>
<dbReference type="SUPFAM" id="SSF52374">
    <property type="entry name" value="Nucleotidylyl transferase"/>
    <property type="match status" value="1"/>
</dbReference>
<dbReference type="STRING" id="34060.B0181_00890"/>
<keyword evidence="5 11" id="KW-0547">Nucleotide-binding</keyword>
<reference evidence="16 18" key="2">
    <citation type="submission" date="2018-06" db="EMBL/GenBank/DDBJ databases">
        <authorList>
            <consortium name="Pathogen Informatics"/>
            <person name="Doyle S."/>
        </authorList>
    </citation>
    <scope>NUCLEOTIDE SEQUENCE [LARGE SCALE GENOMIC DNA]</scope>
    <source>
        <strain evidence="16 18">NCTC10293</strain>
    </source>
</reference>
<dbReference type="PANTHER" id="PTHR43097:SF5">
    <property type="entry name" value="GLUTAMATE--TRNA LIGASE"/>
    <property type="match status" value="1"/>
</dbReference>
<keyword evidence="17" id="KW-1185">Reference proteome</keyword>
<dbReference type="GO" id="GO:0006425">
    <property type="term" value="P:glutaminyl-tRNA aminoacylation"/>
    <property type="evidence" value="ECO:0007669"/>
    <property type="project" value="UniProtKB-UniRule"/>
</dbReference>
<dbReference type="Gene3D" id="2.40.240.10">
    <property type="entry name" value="Ribosomal Protein L25, Chain P"/>
    <property type="match status" value="2"/>
</dbReference>
<sequence length="595" mass="67630">MTSNTTTSGDIAPEKNDFIRSIIREDLASGKHAKLVTRFPPEPNGYLHIGHVKSICLNFGVAQEFGGVCNLRFDDTNPTAEKQDFVDSIKSDVEWLGFHWDGEVRYASGYFEQLHAWAVQLIEQGDAYVDLQTLEQIRENRGGFGKAGVNSPWREASVADNLERFSDMKAGKYADGEAVLRAKIDMTHPNMNMRDPIIYRVMHAHHHQTGDEWCIYPMYDFAHPLSDAFEGITHSLCTLEFEDHRPFYDWVVEKVGFANPPHQYEFSRLNLDHTLTSKRKLKRLVEMGVVSGWDDPRMPTVAGMRRRGYTAEGLRDFCERIGITKADGVVDFRQLEFSVRASLENTAARAMAVLRPLKVTISNFEEAVAKADTLKKDTVKAELDGDVLWLSQPKHPSLDLGERRIPFTKTIYIDESDFEVNPPAGYKRLSPENNEIRLRNSYVLKVDECKTDETGKVIELIASIDEKTLGNNPEGRKVKGVIHWVSASHGVDAIVRLYQHLLLEDDEIDHNAELHEKDRLDADTDADTLWIKQHLNPNSLTTYHAVVEPSLREAAAGERFQFERESYFVADALEHNSELPVFNQIVSLKDSFKPE</sequence>
<dbReference type="GO" id="GO:0005524">
    <property type="term" value="F:ATP binding"/>
    <property type="evidence" value="ECO:0007669"/>
    <property type="project" value="UniProtKB-KW"/>
</dbReference>
<dbReference type="Proteomes" id="UP000190435">
    <property type="component" value="Unassembled WGS sequence"/>
</dbReference>
<dbReference type="FunFam" id="3.40.50.620:FF:000037">
    <property type="entry name" value="Glutamine--tRNA ligase cytoplasmic"/>
    <property type="match status" value="1"/>
</dbReference>
<dbReference type="Gene3D" id="3.40.50.620">
    <property type="entry name" value="HUPs"/>
    <property type="match status" value="1"/>
</dbReference>
<dbReference type="Pfam" id="PF20974">
    <property type="entry name" value="tRNA-synt_1c_C2"/>
    <property type="match status" value="1"/>
</dbReference>
<comment type="catalytic activity">
    <reaction evidence="9">
        <text>tRNA(Gln) + L-glutamine + ATP = L-glutaminyl-tRNA(Gln) + AMP + diphosphate</text>
        <dbReference type="Rhea" id="RHEA:20121"/>
        <dbReference type="Rhea" id="RHEA-COMP:9662"/>
        <dbReference type="Rhea" id="RHEA-COMP:9681"/>
        <dbReference type="ChEBI" id="CHEBI:30616"/>
        <dbReference type="ChEBI" id="CHEBI:33019"/>
        <dbReference type="ChEBI" id="CHEBI:58359"/>
        <dbReference type="ChEBI" id="CHEBI:78442"/>
        <dbReference type="ChEBI" id="CHEBI:78521"/>
        <dbReference type="ChEBI" id="CHEBI:456215"/>
        <dbReference type="EC" id="6.1.1.18"/>
    </reaction>
</comment>
<dbReference type="PRINTS" id="PR00987">
    <property type="entry name" value="TRNASYNTHGLU"/>
</dbReference>
<evidence type="ECO:0000259" key="14">
    <source>
        <dbReference type="Pfam" id="PF20974"/>
    </source>
</evidence>
<feature type="domain" description="tRNA synthetases class I (E and Q) anti-codon binding" evidence="14">
    <location>
        <begin position="481"/>
        <end position="571"/>
    </location>
</feature>
<accession>A0A1T0ABP4</accession>
<keyword evidence="6 11" id="KW-0067">ATP-binding</keyword>
<keyword evidence="7 11" id="KW-0648">Protein biosynthesis</keyword>
<dbReference type="EC" id="6.1.1.18" evidence="2 10"/>
<evidence type="ECO:0000256" key="1">
    <source>
        <dbReference type="ARBA" id="ARBA00005594"/>
    </source>
</evidence>
<dbReference type="InterPro" id="IPR000924">
    <property type="entry name" value="Glu/Gln-tRNA-synth"/>
</dbReference>
<evidence type="ECO:0000256" key="7">
    <source>
        <dbReference type="ARBA" id="ARBA00022917"/>
    </source>
</evidence>
<gene>
    <name evidence="16" type="primary">glnS</name>
    <name evidence="15" type="ORF">B0181_00890</name>
    <name evidence="16" type="ORF">NCTC10293_00365</name>
</gene>
<evidence type="ECO:0000313" key="17">
    <source>
        <dbReference type="Proteomes" id="UP000190435"/>
    </source>
</evidence>
<evidence type="ECO:0000256" key="2">
    <source>
        <dbReference type="ARBA" id="ARBA00012836"/>
    </source>
</evidence>
<keyword evidence="3" id="KW-0963">Cytoplasm</keyword>
<feature type="domain" description="Glutamyl/glutaminyl-tRNA synthetase class Ib catalytic" evidence="12">
    <location>
        <begin position="34"/>
        <end position="329"/>
    </location>
</feature>
<feature type="domain" description="Glutamyl/glutaminyl-tRNA synthetase class Ib anti-codon binding" evidence="13">
    <location>
        <begin position="347"/>
        <end position="464"/>
    </location>
</feature>
<dbReference type="NCBIfam" id="TIGR00440">
    <property type="entry name" value="glnS"/>
    <property type="match status" value="1"/>
</dbReference>
<evidence type="ECO:0000256" key="4">
    <source>
        <dbReference type="ARBA" id="ARBA00022598"/>
    </source>
</evidence>
<dbReference type="InterPro" id="IPR050132">
    <property type="entry name" value="Gln/Glu-tRNA_Ligase"/>
</dbReference>
<evidence type="ECO:0000256" key="9">
    <source>
        <dbReference type="ARBA" id="ARBA00048270"/>
    </source>
</evidence>
<dbReference type="NCBIfam" id="NF011291">
    <property type="entry name" value="PRK14703.1"/>
    <property type="match status" value="1"/>
</dbReference>
<dbReference type="SUPFAM" id="SSF50715">
    <property type="entry name" value="Ribosomal protein L25-like"/>
    <property type="match status" value="1"/>
</dbReference>